<dbReference type="GO" id="GO:0005524">
    <property type="term" value="F:ATP binding"/>
    <property type="evidence" value="ECO:0007669"/>
    <property type="project" value="UniProtKB-KW"/>
</dbReference>
<evidence type="ECO:0000313" key="6">
    <source>
        <dbReference type="EMBL" id="RHJ89132.1"/>
    </source>
</evidence>
<dbReference type="AlphaFoldDB" id="A0A415E5T0"/>
<evidence type="ECO:0000256" key="4">
    <source>
        <dbReference type="ARBA" id="ARBA00022840"/>
    </source>
</evidence>
<sequence>MIEITNLTKKFRNKKGEVVANENISLSIPKGKVYGILGQNGSGKTTLINQIIGLYKIEDGEIFISGNSVKEDPKAARTLCSVQTQGQLAFGELTPKKAVRLMGELRGGKPEEIDEQIDYLFSALDILEWANTPGNLLSGGIKRLTAFCMAVICAKDFIILDEPTNDVDPVRRKRLWQEIKRMTAKGCGVIVVTHNILELESVADIVTIIDDGKLISTGTITDIKSRLSNHLKLNLHYDDEGTAEKLRIPEWGISSSHGDGMMIITLAPEKIDSALEWGRTLVTEKSIVSYSISDTTLEDVYIDLIKKGA</sequence>
<dbReference type="Pfam" id="PF00005">
    <property type="entry name" value="ABC_tran"/>
    <property type="match status" value="1"/>
</dbReference>
<dbReference type="SUPFAM" id="SSF52540">
    <property type="entry name" value="P-loop containing nucleoside triphosphate hydrolases"/>
    <property type="match status" value="1"/>
</dbReference>
<keyword evidence="3" id="KW-0547">Nucleotide-binding</keyword>
<keyword evidence="4 6" id="KW-0067">ATP-binding</keyword>
<protein>
    <submittedName>
        <fullName evidence="6">ABC transporter ATP-binding protein</fullName>
    </submittedName>
</protein>
<keyword evidence="7" id="KW-1185">Reference proteome</keyword>
<evidence type="ECO:0000256" key="3">
    <source>
        <dbReference type="ARBA" id="ARBA00022741"/>
    </source>
</evidence>
<dbReference type="PANTHER" id="PTHR42711">
    <property type="entry name" value="ABC TRANSPORTER ATP-BINDING PROTEIN"/>
    <property type="match status" value="1"/>
</dbReference>
<dbReference type="InterPro" id="IPR003593">
    <property type="entry name" value="AAA+_ATPase"/>
</dbReference>
<dbReference type="OrthoDB" id="9776369at2"/>
<dbReference type="EMBL" id="QRMS01000001">
    <property type="protein sequence ID" value="RHJ89132.1"/>
    <property type="molecule type" value="Genomic_DNA"/>
</dbReference>
<proteinExistence type="inferred from homology"/>
<dbReference type="InterPro" id="IPR003439">
    <property type="entry name" value="ABC_transporter-like_ATP-bd"/>
</dbReference>
<dbReference type="InterPro" id="IPR050763">
    <property type="entry name" value="ABC_transporter_ATP-binding"/>
</dbReference>
<dbReference type="PANTHER" id="PTHR42711:SF5">
    <property type="entry name" value="ABC TRANSPORTER ATP-BINDING PROTEIN NATA"/>
    <property type="match status" value="1"/>
</dbReference>
<evidence type="ECO:0000259" key="5">
    <source>
        <dbReference type="PROSITE" id="PS50893"/>
    </source>
</evidence>
<keyword evidence="2" id="KW-0813">Transport</keyword>
<accession>A0A415E5T0</accession>
<dbReference type="SMART" id="SM00382">
    <property type="entry name" value="AAA"/>
    <property type="match status" value="1"/>
</dbReference>
<dbReference type="Gene3D" id="3.40.50.300">
    <property type="entry name" value="P-loop containing nucleotide triphosphate hydrolases"/>
    <property type="match status" value="1"/>
</dbReference>
<gene>
    <name evidence="6" type="ORF">DW099_00720</name>
</gene>
<evidence type="ECO:0000256" key="2">
    <source>
        <dbReference type="ARBA" id="ARBA00022448"/>
    </source>
</evidence>
<dbReference type="RefSeq" id="WP_118333218.1">
    <property type="nucleotide sequence ID" value="NZ_AP025567.1"/>
</dbReference>
<dbReference type="InterPro" id="IPR027417">
    <property type="entry name" value="P-loop_NTPase"/>
</dbReference>
<reference evidence="6 7" key="1">
    <citation type="submission" date="2018-08" db="EMBL/GenBank/DDBJ databases">
        <title>A genome reference for cultivated species of the human gut microbiota.</title>
        <authorList>
            <person name="Zou Y."/>
            <person name="Xue W."/>
            <person name="Luo G."/>
        </authorList>
    </citation>
    <scope>NUCLEOTIDE SEQUENCE [LARGE SCALE GENOMIC DNA]</scope>
    <source>
        <strain evidence="6 7">AM07-24</strain>
    </source>
</reference>
<comment type="similarity">
    <text evidence="1">Belongs to the ABC transporter superfamily.</text>
</comment>
<evidence type="ECO:0000256" key="1">
    <source>
        <dbReference type="ARBA" id="ARBA00005417"/>
    </source>
</evidence>
<dbReference type="PROSITE" id="PS50893">
    <property type="entry name" value="ABC_TRANSPORTER_2"/>
    <property type="match status" value="1"/>
</dbReference>
<dbReference type="STRING" id="1776384.GCA_900086585_02421"/>
<name>A0A415E5T0_9FIRM</name>
<evidence type="ECO:0000313" key="7">
    <source>
        <dbReference type="Proteomes" id="UP000284841"/>
    </source>
</evidence>
<feature type="domain" description="ABC transporter" evidence="5">
    <location>
        <begin position="2"/>
        <end position="236"/>
    </location>
</feature>
<organism evidence="6 7">
    <name type="scientific">Emergencia timonensis</name>
    <dbReference type="NCBI Taxonomy" id="1776384"/>
    <lineage>
        <taxon>Bacteria</taxon>
        <taxon>Bacillati</taxon>
        <taxon>Bacillota</taxon>
        <taxon>Clostridia</taxon>
        <taxon>Peptostreptococcales</taxon>
        <taxon>Anaerovoracaceae</taxon>
        <taxon>Emergencia</taxon>
    </lineage>
</organism>
<dbReference type="Proteomes" id="UP000284841">
    <property type="component" value="Unassembled WGS sequence"/>
</dbReference>
<comment type="caution">
    <text evidence="6">The sequence shown here is derived from an EMBL/GenBank/DDBJ whole genome shotgun (WGS) entry which is preliminary data.</text>
</comment>
<dbReference type="GO" id="GO:0016887">
    <property type="term" value="F:ATP hydrolysis activity"/>
    <property type="evidence" value="ECO:0007669"/>
    <property type="project" value="InterPro"/>
</dbReference>